<name>A0A967B775_9PROT</name>
<accession>A0A967B775</accession>
<reference evidence="1" key="1">
    <citation type="submission" date="2019-11" db="EMBL/GenBank/DDBJ databases">
        <title>Description of new Acetobacter species.</title>
        <authorList>
            <person name="Cleenwerck I."/>
            <person name="Sombolestani A.S."/>
        </authorList>
    </citation>
    <scope>NUCLEOTIDE SEQUENCE</scope>
    <source>
        <strain evidence="1">LMG 1626</strain>
    </source>
</reference>
<sequence length="108" mass="11365">MAILATLRDHITVVSAHRLPHGAVAGGEALLPAPAGPMIVVQDPEEAGAECHPAGHHMVEVVDKMDPVRTVADAPMAAQAIIHPVEEVHAAAMVILVRFNLSRPPPKM</sequence>
<keyword evidence="2" id="KW-1185">Reference proteome</keyword>
<organism evidence="1 2">
    <name type="scientific">Acetobacter estunensis</name>
    <dbReference type="NCBI Taxonomy" id="104097"/>
    <lineage>
        <taxon>Bacteria</taxon>
        <taxon>Pseudomonadati</taxon>
        <taxon>Pseudomonadota</taxon>
        <taxon>Alphaproteobacteria</taxon>
        <taxon>Acetobacterales</taxon>
        <taxon>Acetobacteraceae</taxon>
        <taxon>Acetobacter</taxon>
    </lineage>
</organism>
<comment type="caution">
    <text evidence="1">The sequence shown here is derived from an EMBL/GenBank/DDBJ whole genome shotgun (WGS) entry which is preliminary data.</text>
</comment>
<dbReference type="EMBL" id="WOTH01000015">
    <property type="protein sequence ID" value="NHO54030.1"/>
    <property type="molecule type" value="Genomic_DNA"/>
</dbReference>
<dbReference type="AlphaFoldDB" id="A0A967B775"/>
<evidence type="ECO:0000313" key="1">
    <source>
        <dbReference type="EMBL" id="NHO54030.1"/>
    </source>
</evidence>
<gene>
    <name evidence="1" type="ORF">GOB87_08680</name>
</gene>
<dbReference type="Proteomes" id="UP000597459">
    <property type="component" value="Unassembled WGS sequence"/>
</dbReference>
<protein>
    <submittedName>
        <fullName evidence="1">Uncharacterized protein</fullName>
    </submittedName>
</protein>
<proteinExistence type="predicted"/>
<evidence type="ECO:0000313" key="2">
    <source>
        <dbReference type="Proteomes" id="UP000597459"/>
    </source>
</evidence>